<reference evidence="2 3" key="1">
    <citation type="submission" date="2019-02" db="EMBL/GenBank/DDBJ databases">
        <title>Deep-cultivation of Planctomycetes and their phenomic and genomic characterization uncovers novel biology.</title>
        <authorList>
            <person name="Wiegand S."/>
            <person name="Jogler M."/>
            <person name="Boedeker C."/>
            <person name="Pinto D."/>
            <person name="Vollmers J."/>
            <person name="Rivas-Marin E."/>
            <person name="Kohn T."/>
            <person name="Peeters S.H."/>
            <person name="Heuer A."/>
            <person name="Rast P."/>
            <person name="Oberbeckmann S."/>
            <person name="Bunk B."/>
            <person name="Jeske O."/>
            <person name="Meyerdierks A."/>
            <person name="Storesund J.E."/>
            <person name="Kallscheuer N."/>
            <person name="Luecker S."/>
            <person name="Lage O.M."/>
            <person name="Pohl T."/>
            <person name="Merkel B.J."/>
            <person name="Hornburger P."/>
            <person name="Mueller R.-W."/>
            <person name="Bruemmer F."/>
            <person name="Labrenz M."/>
            <person name="Spormann A.M."/>
            <person name="Op den Camp H."/>
            <person name="Overmann J."/>
            <person name="Amann R."/>
            <person name="Jetten M.S.M."/>
            <person name="Mascher T."/>
            <person name="Medema M.H."/>
            <person name="Devos D.P."/>
            <person name="Kaster A.-K."/>
            <person name="Ovreas L."/>
            <person name="Rohde M."/>
            <person name="Galperin M.Y."/>
            <person name="Jogler C."/>
        </authorList>
    </citation>
    <scope>NUCLEOTIDE SEQUENCE [LARGE SCALE GENOMIC DNA]</scope>
    <source>
        <strain evidence="2 3">I41</strain>
    </source>
</reference>
<sequence>MSDAFVPLDVVCPHCQAVVPPDASRCWLCGESLDGSSLAPARSPVAPSHRGASFSLSTMLLITTLIAICCGLLAAAPGLGVIVCVLLAPVLVRTAKVVRRREAAGVRVSPSEKIGLAATSFVVAMVLATVVGFAAFCCFCAVCAFAFGADGNEPGLLLLALGVGVAGLLSIWGVVKLGQWSRRRYLRDIEVKP</sequence>
<proteinExistence type="predicted"/>
<evidence type="ECO:0000256" key="1">
    <source>
        <dbReference type="SAM" id="Phobius"/>
    </source>
</evidence>
<dbReference type="Proteomes" id="UP000317909">
    <property type="component" value="Chromosome"/>
</dbReference>
<feature type="transmembrane region" description="Helical" evidence="1">
    <location>
        <begin position="155"/>
        <end position="175"/>
    </location>
</feature>
<feature type="transmembrane region" description="Helical" evidence="1">
    <location>
        <begin position="59"/>
        <end position="92"/>
    </location>
</feature>
<dbReference type="AlphaFoldDB" id="A0A517U417"/>
<dbReference type="KEGG" id="llh:I41_45800"/>
<dbReference type="RefSeq" id="WP_145435030.1">
    <property type="nucleotide sequence ID" value="NZ_CP036339.1"/>
</dbReference>
<dbReference type="EMBL" id="CP036339">
    <property type="protein sequence ID" value="QDT75370.1"/>
    <property type="molecule type" value="Genomic_DNA"/>
</dbReference>
<organism evidence="2 3">
    <name type="scientific">Lacipirellula limnantheis</name>
    <dbReference type="NCBI Taxonomy" id="2528024"/>
    <lineage>
        <taxon>Bacteria</taxon>
        <taxon>Pseudomonadati</taxon>
        <taxon>Planctomycetota</taxon>
        <taxon>Planctomycetia</taxon>
        <taxon>Pirellulales</taxon>
        <taxon>Lacipirellulaceae</taxon>
        <taxon>Lacipirellula</taxon>
    </lineage>
</organism>
<gene>
    <name evidence="2" type="ORF">I41_45800</name>
</gene>
<accession>A0A517U417</accession>
<keyword evidence="1" id="KW-1133">Transmembrane helix</keyword>
<keyword evidence="1" id="KW-0472">Membrane</keyword>
<keyword evidence="1" id="KW-0812">Transmembrane</keyword>
<protein>
    <submittedName>
        <fullName evidence="2">Uncharacterized protein</fullName>
    </submittedName>
</protein>
<feature type="transmembrane region" description="Helical" evidence="1">
    <location>
        <begin position="116"/>
        <end position="149"/>
    </location>
</feature>
<evidence type="ECO:0000313" key="2">
    <source>
        <dbReference type="EMBL" id="QDT75370.1"/>
    </source>
</evidence>
<keyword evidence="3" id="KW-1185">Reference proteome</keyword>
<name>A0A517U417_9BACT</name>
<evidence type="ECO:0000313" key="3">
    <source>
        <dbReference type="Proteomes" id="UP000317909"/>
    </source>
</evidence>